<comment type="caution">
    <text evidence="3">The sequence shown here is derived from an EMBL/GenBank/DDBJ whole genome shotgun (WGS) entry which is preliminary data.</text>
</comment>
<accession>A0A839QPC5</accession>
<dbReference type="InterPro" id="IPR014729">
    <property type="entry name" value="Rossmann-like_a/b/a_fold"/>
</dbReference>
<dbReference type="RefSeq" id="WP_183374009.1">
    <property type="nucleotide sequence ID" value="NZ_CBCSFZ010000008.1"/>
</dbReference>
<organism evidence="3 4">
    <name type="scientific">Helcobacillus massiliensis</name>
    <dbReference type="NCBI Taxonomy" id="521392"/>
    <lineage>
        <taxon>Bacteria</taxon>
        <taxon>Bacillati</taxon>
        <taxon>Actinomycetota</taxon>
        <taxon>Actinomycetes</taxon>
        <taxon>Micrococcales</taxon>
        <taxon>Dermabacteraceae</taxon>
        <taxon>Helcobacillus</taxon>
    </lineage>
</organism>
<proteinExistence type="inferred from homology"/>
<dbReference type="Proteomes" id="UP000568050">
    <property type="component" value="Unassembled WGS sequence"/>
</dbReference>
<sequence length="270" mass="29074">MTGGIGRIIVGIGDTEEADKAIRWAAQHAVLTGRPLHLVHAFVWPLMGVDVDPVPGVSGSGLKASADRLVEEAIAVARDEAPDAMVTGEVVDGRALDVLLSVQRPNDTIVVGSRGLGRFLALIVGSTSLALIARASANVVVVRGSIDDGPIAAFYDGQESFEQIVTRAARLAELHRTSLRVYPSIAIPHAEWPRVLEEAKRIVARHHEDVEVDMTPYTEDHSAKALIQRAEGTRMIVAAARTQGEERRSAAPTTVSLLQYAHTPVWLERV</sequence>
<dbReference type="InterPro" id="IPR006015">
    <property type="entry name" value="Universal_stress_UspA"/>
</dbReference>
<name>A0A839QPC5_9MICO</name>
<evidence type="ECO:0000259" key="2">
    <source>
        <dbReference type="Pfam" id="PF00582"/>
    </source>
</evidence>
<feature type="domain" description="UspA" evidence="2">
    <location>
        <begin position="6"/>
        <end position="143"/>
    </location>
</feature>
<keyword evidence="4" id="KW-1185">Reference proteome</keyword>
<protein>
    <submittedName>
        <fullName evidence="3">Nucleotide-binding universal stress UspA family protein</fullName>
    </submittedName>
</protein>
<dbReference type="AlphaFoldDB" id="A0A839QPC5"/>
<dbReference type="PANTHER" id="PTHR46268:SF6">
    <property type="entry name" value="UNIVERSAL STRESS PROTEIN UP12"/>
    <property type="match status" value="1"/>
</dbReference>
<dbReference type="PRINTS" id="PR01438">
    <property type="entry name" value="UNVRSLSTRESS"/>
</dbReference>
<dbReference type="PANTHER" id="PTHR46268">
    <property type="entry name" value="STRESS RESPONSE PROTEIN NHAX"/>
    <property type="match status" value="1"/>
</dbReference>
<evidence type="ECO:0000313" key="4">
    <source>
        <dbReference type="Proteomes" id="UP000568050"/>
    </source>
</evidence>
<comment type="similarity">
    <text evidence="1">Belongs to the universal stress protein A family.</text>
</comment>
<evidence type="ECO:0000256" key="1">
    <source>
        <dbReference type="ARBA" id="ARBA00008791"/>
    </source>
</evidence>
<evidence type="ECO:0000313" key="3">
    <source>
        <dbReference type="EMBL" id="MBB3022164.1"/>
    </source>
</evidence>
<dbReference type="EMBL" id="JACHWP010000001">
    <property type="protein sequence ID" value="MBB3022164.1"/>
    <property type="molecule type" value="Genomic_DNA"/>
</dbReference>
<reference evidence="3 4" key="1">
    <citation type="submission" date="2020-08" db="EMBL/GenBank/DDBJ databases">
        <title>Sequencing the genomes of 1000 actinobacteria strains.</title>
        <authorList>
            <person name="Klenk H.-P."/>
        </authorList>
    </citation>
    <scope>NUCLEOTIDE SEQUENCE [LARGE SCALE GENOMIC DNA]</scope>
    <source>
        <strain evidence="3 4">DSM 23040</strain>
    </source>
</reference>
<gene>
    <name evidence="3" type="ORF">FHX50_000412</name>
</gene>
<dbReference type="InterPro" id="IPR006016">
    <property type="entry name" value="UspA"/>
</dbReference>
<dbReference type="Pfam" id="PF00582">
    <property type="entry name" value="Usp"/>
    <property type="match status" value="1"/>
</dbReference>
<dbReference type="SUPFAM" id="SSF52402">
    <property type="entry name" value="Adenine nucleotide alpha hydrolases-like"/>
    <property type="match status" value="2"/>
</dbReference>
<dbReference type="Gene3D" id="3.40.50.620">
    <property type="entry name" value="HUPs"/>
    <property type="match status" value="2"/>
</dbReference>